<dbReference type="EMBL" id="MU857641">
    <property type="protein sequence ID" value="KAK4248170.1"/>
    <property type="molecule type" value="Genomic_DNA"/>
</dbReference>
<evidence type="ECO:0000313" key="1">
    <source>
        <dbReference type="EMBL" id="KAK4248170.1"/>
    </source>
</evidence>
<evidence type="ECO:0000313" key="2">
    <source>
        <dbReference type="Proteomes" id="UP001303647"/>
    </source>
</evidence>
<sequence>MDACGSEEKPILWSNEVWEGDPGGDVTVDFRGRSWKVRKDIVSNHFPWIKDAIARTKPVSSASKLPYQLWEDGPSFVTYVRLYFVAERLGIGHLQHGIAVCVEGLSRHVAALAAAHRCPHCHPTRAKADQEEERRHLASFLDAILVVEAHPWSARIVKAMYDAGDHMKARLARLPAFAEFVERFPQGKNFAKAIGAHHL</sequence>
<reference evidence="1" key="1">
    <citation type="journal article" date="2023" name="Mol. Phylogenet. Evol.">
        <title>Genome-scale phylogeny and comparative genomics of the fungal order Sordariales.</title>
        <authorList>
            <person name="Hensen N."/>
            <person name="Bonometti L."/>
            <person name="Westerberg I."/>
            <person name="Brannstrom I.O."/>
            <person name="Guillou S."/>
            <person name="Cros-Aarteil S."/>
            <person name="Calhoun S."/>
            <person name="Haridas S."/>
            <person name="Kuo A."/>
            <person name="Mondo S."/>
            <person name="Pangilinan J."/>
            <person name="Riley R."/>
            <person name="LaButti K."/>
            <person name="Andreopoulos B."/>
            <person name="Lipzen A."/>
            <person name="Chen C."/>
            <person name="Yan M."/>
            <person name="Daum C."/>
            <person name="Ng V."/>
            <person name="Clum A."/>
            <person name="Steindorff A."/>
            <person name="Ohm R.A."/>
            <person name="Martin F."/>
            <person name="Silar P."/>
            <person name="Natvig D.O."/>
            <person name="Lalanne C."/>
            <person name="Gautier V."/>
            <person name="Ament-Velasquez S.L."/>
            <person name="Kruys A."/>
            <person name="Hutchinson M.I."/>
            <person name="Powell A.J."/>
            <person name="Barry K."/>
            <person name="Miller A.N."/>
            <person name="Grigoriev I.V."/>
            <person name="Debuchy R."/>
            <person name="Gladieux P."/>
            <person name="Hiltunen Thoren M."/>
            <person name="Johannesson H."/>
        </authorList>
    </citation>
    <scope>NUCLEOTIDE SEQUENCE</scope>
    <source>
        <strain evidence="1">CBS 359.72</strain>
    </source>
</reference>
<dbReference type="Proteomes" id="UP001303647">
    <property type="component" value="Unassembled WGS sequence"/>
</dbReference>
<proteinExistence type="predicted"/>
<keyword evidence="2" id="KW-1185">Reference proteome</keyword>
<name>A0AAN7CUH4_9PEZI</name>
<accession>A0AAN7CUH4</accession>
<protein>
    <submittedName>
        <fullName evidence="1">Uncharacterized protein</fullName>
    </submittedName>
</protein>
<comment type="caution">
    <text evidence="1">The sequence shown here is derived from an EMBL/GenBank/DDBJ whole genome shotgun (WGS) entry which is preliminary data.</text>
</comment>
<dbReference type="AlphaFoldDB" id="A0AAN7CUH4"/>
<reference evidence="1" key="2">
    <citation type="submission" date="2023-05" db="EMBL/GenBank/DDBJ databases">
        <authorList>
            <consortium name="Lawrence Berkeley National Laboratory"/>
            <person name="Steindorff A."/>
            <person name="Hensen N."/>
            <person name="Bonometti L."/>
            <person name="Westerberg I."/>
            <person name="Brannstrom I.O."/>
            <person name="Guillou S."/>
            <person name="Cros-Aarteil S."/>
            <person name="Calhoun S."/>
            <person name="Haridas S."/>
            <person name="Kuo A."/>
            <person name="Mondo S."/>
            <person name="Pangilinan J."/>
            <person name="Riley R."/>
            <person name="Labutti K."/>
            <person name="Andreopoulos B."/>
            <person name="Lipzen A."/>
            <person name="Chen C."/>
            <person name="Yanf M."/>
            <person name="Daum C."/>
            <person name="Ng V."/>
            <person name="Clum A."/>
            <person name="Ohm R."/>
            <person name="Martin F."/>
            <person name="Silar P."/>
            <person name="Natvig D."/>
            <person name="Lalanne C."/>
            <person name="Gautier V."/>
            <person name="Ament-Velasquez S.L."/>
            <person name="Kruys A."/>
            <person name="Hutchinson M.I."/>
            <person name="Powell A.J."/>
            <person name="Barry K."/>
            <person name="Miller A.N."/>
            <person name="Grigoriev I.V."/>
            <person name="Debuchy R."/>
            <person name="Gladieux P."/>
            <person name="Thoren M.H."/>
            <person name="Johannesson H."/>
        </authorList>
    </citation>
    <scope>NUCLEOTIDE SEQUENCE</scope>
    <source>
        <strain evidence="1">CBS 359.72</strain>
    </source>
</reference>
<organism evidence="1 2">
    <name type="scientific">Corynascus novoguineensis</name>
    <dbReference type="NCBI Taxonomy" id="1126955"/>
    <lineage>
        <taxon>Eukaryota</taxon>
        <taxon>Fungi</taxon>
        <taxon>Dikarya</taxon>
        <taxon>Ascomycota</taxon>
        <taxon>Pezizomycotina</taxon>
        <taxon>Sordariomycetes</taxon>
        <taxon>Sordariomycetidae</taxon>
        <taxon>Sordariales</taxon>
        <taxon>Chaetomiaceae</taxon>
        <taxon>Corynascus</taxon>
    </lineage>
</organism>
<gene>
    <name evidence="1" type="ORF">C7999DRAFT_13871</name>
</gene>